<gene>
    <name evidence="2" type="ORF">MNBD_ALPHA08-1933</name>
</gene>
<protein>
    <submittedName>
        <fullName evidence="2">L-sorbosone dehydrogenase</fullName>
    </submittedName>
</protein>
<dbReference type="InterPro" id="IPR011041">
    <property type="entry name" value="Quinoprot_gluc/sorb_DH_b-prop"/>
</dbReference>
<dbReference type="SUPFAM" id="SSF50952">
    <property type="entry name" value="Soluble quinoprotein glucose dehydrogenase"/>
    <property type="match status" value="1"/>
</dbReference>
<accession>A0A3B0S745</accession>
<dbReference type="InterPro" id="IPR054539">
    <property type="entry name" value="Beta-prop_PDH"/>
</dbReference>
<feature type="domain" description="Pyrroloquinoline quinone-dependent pyranose dehydrogenase beta-propeller" evidence="1">
    <location>
        <begin position="39"/>
        <end position="234"/>
    </location>
</feature>
<proteinExistence type="predicted"/>
<evidence type="ECO:0000313" key="2">
    <source>
        <dbReference type="EMBL" id="VAV91055.1"/>
    </source>
</evidence>
<feature type="domain" description="Pyrroloquinoline quinone-dependent pyranose dehydrogenase beta-propeller" evidence="1">
    <location>
        <begin position="265"/>
        <end position="364"/>
    </location>
</feature>
<dbReference type="Gene3D" id="2.120.10.30">
    <property type="entry name" value="TolB, C-terminal domain"/>
    <property type="match status" value="1"/>
</dbReference>
<reference evidence="2" key="1">
    <citation type="submission" date="2018-06" db="EMBL/GenBank/DDBJ databases">
        <authorList>
            <person name="Zhirakovskaya E."/>
        </authorList>
    </citation>
    <scope>NUCLEOTIDE SEQUENCE</scope>
</reference>
<evidence type="ECO:0000259" key="1">
    <source>
        <dbReference type="Pfam" id="PF22807"/>
    </source>
</evidence>
<dbReference type="PANTHER" id="PTHR19328:SF53">
    <property type="entry name" value="MEMBRANE PROTEIN"/>
    <property type="match status" value="1"/>
</dbReference>
<sequence length="368" mass="40269">MKLPITRRFLPLLLGVAALALVMSNYVDRSAQDPISDLVVAPGYSVTTWAKDLERPRVMVETAGGDLIVSTYRGGSVLLVKKDADGDGVSDGSKVLLPDQNSPHGLLVENDTLFVAEENRISKYQIVGDTLTNRQTVLDGLPDDGDHASRTLARGPDGWLYVSIGSSCNRCIEENPWRAAIIRFKEGGKPEIFAKGLRNTVGFDWHPVTGKLYGVNAGSDLLGDDIPPEELNLIEQGKHYGWPYFHSTDFKDPKYWSKRPKGVEFVPPVHSFTAHSTPLSIRFLKGTAMPTALVGRRGSWNRSVKSGYDVVKLTWQPDGTITQSPFLTGFVKNEEASGRPVDTLQIADGSIFISDDTAGVIYKVAPVK</sequence>
<dbReference type="Pfam" id="PF22807">
    <property type="entry name" value="TrAA12"/>
    <property type="match status" value="2"/>
</dbReference>
<dbReference type="EMBL" id="UOEC01000086">
    <property type="protein sequence ID" value="VAV91055.1"/>
    <property type="molecule type" value="Genomic_DNA"/>
</dbReference>
<dbReference type="PANTHER" id="PTHR19328">
    <property type="entry name" value="HEDGEHOG-INTERACTING PROTEIN"/>
    <property type="match status" value="1"/>
</dbReference>
<dbReference type="InterPro" id="IPR011042">
    <property type="entry name" value="6-blade_b-propeller_TolB-like"/>
</dbReference>
<organism evidence="2">
    <name type="scientific">hydrothermal vent metagenome</name>
    <dbReference type="NCBI Taxonomy" id="652676"/>
    <lineage>
        <taxon>unclassified sequences</taxon>
        <taxon>metagenomes</taxon>
        <taxon>ecological metagenomes</taxon>
    </lineage>
</organism>
<dbReference type="AlphaFoldDB" id="A0A3B0S745"/>
<name>A0A3B0S745_9ZZZZ</name>